<evidence type="ECO:0000313" key="13">
    <source>
        <dbReference type="EMBL" id="ACT50524.1"/>
    </source>
</evidence>
<dbReference type="GO" id="GO:0000272">
    <property type="term" value="P:polysaccharide catabolic process"/>
    <property type="evidence" value="ECO:0007669"/>
    <property type="project" value="UniProtKB-KW"/>
</dbReference>
<dbReference type="AlphaFoldDB" id="C6XD99"/>
<feature type="transmembrane region" description="Helical" evidence="12">
    <location>
        <begin position="383"/>
        <end position="401"/>
    </location>
</feature>
<reference evidence="14" key="1">
    <citation type="submission" date="2009-07" db="EMBL/GenBank/DDBJ databases">
        <title>Complete sequence of chromosome of Methylovorus sp. SIP3-4.</title>
        <authorList>
            <person name="Lucas S."/>
            <person name="Copeland A."/>
            <person name="Lapidus A."/>
            <person name="Glavina del Rio T."/>
            <person name="Tice H."/>
            <person name="Bruce D."/>
            <person name="Goodwin L."/>
            <person name="Pitluck S."/>
            <person name="Clum A."/>
            <person name="Larimer F."/>
            <person name="Land M."/>
            <person name="Hauser L."/>
            <person name="Kyrpides N."/>
            <person name="Mikhailova N."/>
            <person name="Kayluzhnaya M."/>
            <person name="Chistoserdova L."/>
        </authorList>
    </citation>
    <scope>NUCLEOTIDE SEQUENCE [LARGE SCALE GENOMIC DNA]</scope>
    <source>
        <strain evidence="14">SIP3-4</strain>
    </source>
</reference>
<organism evidence="13 14">
    <name type="scientific">Methylovorus glucosotrophus (strain SIP3-4)</name>
    <dbReference type="NCBI Taxonomy" id="582744"/>
    <lineage>
        <taxon>Bacteria</taxon>
        <taxon>Pseudomonadati</taxon>
        <taxon>Pseudomonadota</taxon>
        <taxon>Betaproteobacteria</taxon>
        <taxon>Nitrosomonadales</taxon>
        <taxon>Methylophilaceae</taxon>
        <taxon>Methylovorus</taxon>
    </lineage>
</organism>
<feature type="transmembrane region" description="Helical" evidence="12">
    <location>
        <begin position="519"/>
        <end position="534"/>
    </location>
</feature>
<evidence type="ECO:0000256" key="9">
    <source>
        <dbReference type="ARBA" id="ARBA00037649"/>
    </source>
</evidence>
<evidence type="ECO:0000256" key="2">
    <source>
        <dbReference type="ARBA" id="ARBA00022475"/>
    </source>
</evidence>
<name>C6XD99_METGS</name>
<sequence>MPNVSTPRLWIYSIFNLSLLVLLGAWLWSQNKPVNLTEATLPESGKLQCVSYAPYYGKDQTPFIKGTVISRQQIDRDLELLAKRSECVRIYSVSQGLDYVPEAAARLGLKVLMGAWIGADKIENDREVALAIKLANEYPQAIRAMVIGNEVLLRKEQTAEQLKAYFDQVKAATHVPITYADVWEFWLKHKELESSVDFVTVHVLPYWEDDPQPIERAISHATGVMQRLQASFTKPLLIGETGWPSVGRQRNGSVPSLLNQAEYIRAFVSTAQHNGWQYNVIEAMDQPWKRELEGAVGGYWGLYTTDLEPKFPFNGPVSERHDQPAELAIWLAAGAVILILFTLLADERRLPALIGSGLLGALAGLSAKLQWQYLIEACRNTLEWSLLGGITIAGILLLIAIPTQFKRQSDSGNKLIKLCMWLIAIGVFTCCMLSLPTLQIVNIFGLTDPFATRWLFEIDGRYRDFPLPLYALPVIQLAIGLTILNISRSNTWRPYKAINLLALAAMVACIAFETENRQAIAWLLLVLATTYATWPRTTLLHKLKTLNA</sequence>
<dbReference type="SUPFAM" id="SSF51445">
    <property type="entry name" value="(Trans)glycosidases"/>
    <property type="match status" value="1"/>
</dbReference>
<evidence type="ECO:0000256" key="5">
    <source>
        <dbReference type="ARBA" id="ARBA00023180"/>
    </source>
</evidence>
<gene>
    <name evidence="13" type="ordered locus">Msip34_1278</name>
</gene>
<feature type="transmembrane region" description="Helical" evidence="12">
    <location>
        <begin position="327"/>
        <end position="345"/>
    </location>
</feature>
<dbReference type="GO" id="GO:0016787">
    <property type="term" value="F:hydrolase activity"/>
    <property type="evidence" value="ECO:0007669"/>
    <property type="project" value="UniProtKB-KW"/>
</dbReference>
<evidence type="ECO:0000256" key="1">
    <source>
        <dbReference type="ARBA" id="ARBA00004236"/>
    </source>
</evidence>
<dbReference type="Proteomes" id="UP000002743">
    <property type="component" value="Chromosome"/>
</dbReference>
<feature type="transmembrane region" description="Helical" evidence="12">
    <location>
        <begin position="465"/>
        <end position="485"/>
    </location>
</feature>
<comment type="function">
    <text evidence="9">Glucanases play a role in cell expansion during growth, in cell-cell fusion during mating, and in spore release during sporulation. This enzyme may be involved in beta-glucan degradation. Active on laminarin and lichenan.</text>
</comment>
<dbReference type="GO" id="GO:0071555">
    <property type="term" value="P:cell wall organization"/>
    <property type="evidence" value="ECO:0007669"/>
    <property type="project" value="UniProtKB-KW"/>
</dbReference>
<feature type="transmembrane region" description="Helical" evidence="12">
    <location>
        <begin position="352"/>
        <end position="371"/>
    </location>
</feature>
<evidence type="ECO:0000256" key="3">
    <source>
        <dbReference type="ARBA" id="ARBA00022801"/>
    </source>
</evidence>
<dbReference type="PANTHER" id="PTHR16631">
    <property type="entry name" value="GLUCAN 1,3-BETA-GLUCOSIDASE"/>
    <property type="match status" value="1"/>
</dbReference>
<keyword evidence="2" id="KW-1003">Cell membrane</keyword>
<dbReference type="RefSeq" id="WP_015830007.1">
    <property type="nucleotide sequence ID" value="NC_012969.1"/>
</dbReference>
<keyword evidence="6" id="KW-0119">Carbohydrate metabolism</keyword>
<dbReference type="InterPro" id="IPR017853">
    <property type="entry name" value="GH"/>
</dbReference>
<feature type="transmembrane region" description="Helical" evidence="12">
    <location>
        <begin position="421"/>
        <end position="445"/>
    </location>
</feature>
<protein>
    <recommendedName>
        <fullName evidence="11">Endo-1,3-beta-glucanase btgC</fullName>
    </recommendedName>
    <alternativeName>
        <fullName evidence="10">Laminarinase btgC</fullName>
    </alternativeName>
</protein>
<keyword evidence="7" id="KW-0961">Cell wall biogenesis/degradation</keyword>
<evidence type="ECO:0000256" key="8">
    <source>
        <dbReference type="ARBA" id="ARBA00023326"/>
    </source>
</evidence>
<evidence type="ECO:0000313" key="14">
    <source>
        <dbReference type="Proteomes" id="UP000002743"/>
    </source>
</evidence>
<dbReference type="InterPro" id="IPR050732">
    <property type="entry name" value="Beta-glucan_modifiers"/>
</dbReference>
<keyword evidence="8" id="KW-0624">Polysaccharide degradation</keyword>
<keyword evidence="4 12" id="KW-0472">Membrane</keyword>
<dbReference type="EMBL" id="CP001674">
    <property type="protein sequence ID" value="ACT50524.1"/>
    <property type="molecule type" value="Genomic_DNA"/>
</dbReference>
<keyword evidence="3" id="KW-0378">Hydrolase</keyword>
<dbReference type="CAZy" id="GH17">
    <property type="family name" value="Glycoside Hydrolase Family 17"/>
</dbReference>
<comment type="subcellular location">
    <subcellularLocation>
        <location evidence="1">Cell membrane</location>
    </subcellularLocation>
</comment>
<dbReference type="PANTHER" id="PTHR16631:SF17">
    <property type="entry name" value="GLUCAN ENDO-1,3-BETA-GLUCOSIDASE BTGC"/>
    <property type="match status" value="1"/>
</dbReference>
<feature type="transmembrane region" description="Helical" evidence="12">
    <location>
        <begin position="9"/>
        <end position="28"/>
    </location>
</feature>
<dbReference type="HOGENOM" id="CLU_016454_1_0_4"/>
<dbReference type="STRING" id="582744.Msip34_1278"/>
<feature type="transmembrane region" description="Helical" evidence="12">
    <location>
        <begin position="497"/>
        <end position="513"/>
    </location>
</feature>
<dbReference type="OrthoDB" id="9806824at2"/>
<keyword evidence="14" id="KW-1185">Reference proteome</keyword>
<evidence type="ECO:0000256" key="11">
    <source>
        <dbReference type="ARBA" id="ARBA00043078"/>
    </source>
</evidence>
<evidence type="ECO:0000256" key="7">
    <source>
        <dbReference type="ARBA" id="ARBA00023316"/>
    </source>
</evidence>
<dbReference type="KEGG" id="mei:Msip34_1278"/>
<dbReference type="eggNOG" id="COG5309">
    <property type="taxonomic scope" value="Bacteria"/>
</dbReference>
<dbReference type="Gene3D" id="3.20.20.80">
    <property type="entry name" value="Glycosidases"/>
    <property type="match status" value="1"/>
</dbReference>
<evidence type="ECO:0000256" key="6">
    <source>
        <dbReference type="ARBA" id="ARBA00023277"/>
    </source>
</evidence>
<keyword evidence="5" id="KW-0325">Glycoprotein</keyword>
<reference evidence="13 14" key="2">
    <citation type="journal article" date="2011" name="J. Bacteriol.">
        <title>Genomes of three methylotrophs from a single niche uncover genetic and metabolic divergence of Methylophilaceae.</title>
        <authorList>
            <person name="Lapidus A."/>
            <person name="Clum A."/>
            <person name="Labutti K."/>
            <person name="Kaluzhnaya M.G."/>
            <person name="Lim S."/>
            <person name="Beck D.A."/>
            <person name="Glavina Del Rio T."/>
            <person name="Nolan M."/>
            <person name="Mavromatis K."/>
            <person name="Huntemann M."/>
            <person name="Lucas S."/>
            <person name="Lidstrom M.E."/>
            <person name="Ivanova N."/>
            <person name="Chistoserdova L."/>
        </authorList>
    </citation>
    <scope>NUCLEOTIDE SEQUENCE [LARGE SCALE GENOMIC DNA]</scope>
    <source>
        <strain evidence="13 14">SIP3-4</strain>
    </source>
</reference>
<dbReference type="GO" id="GO:0005886">
    <property type="term" value="C:plasma membrane"/>
    <property type="evidence" value="ECO:0007669"/>
    <property type="project" value="UniProtKB-SubCell"/>
</dbReference>
<keyword evidence="12" id="KW-1133">Transmembrane helix</keyword>
<keyword evidence="12" id="KW-0812">Transmembrane</keyword>
<evidence type="ECO:0000256" key="10">
    <source>
        <dbReference type="ARBA" id="ARBA00042373"/>
    </source>
</evidence>
<proteinExistence type="predicted"/>
<evidence type="ECO:0000256" key="12">
    <source>
        <dbReference type="SAM" id="Phobius"/>
    </source>
</evidence>
<evidence type="ECO:0000256" key="4">
    <source>
        <dbReference type="ARBA" id="ARBA00023136"/>
    </source>
</evidence>
<accession>C6XD99</accession>